<dbReference type="Gene3D" id="1.50.10.10">
    <property type="match status" value="2"/>
</dbReference>
<dbReference type="InterPro" id="IPR036249">
    <property type="entry name" value="Thioredoxin-like_sf"/>
</dbReference>
<dbReference type="PANTHER" id="PTHR42899">
    <property type="entry name" value="SPERMATOGENESIS-ASSOCIATED PROTEIN 20"/>
    <property type="match status" value="1"/>
</dbReference>
<dbReference type="Pfam" id="PF03190">
    <property type="entry name" value="Thioredox_DsbH"/>
    <property type="match status" value="1"/>
</dbReference>
<dbReference type="OrthoDB" id="9762614at2"/>
<proteinExistence type="predicted"/>
<gene>
    <name evidence="2" type="ORF">FSB75_18210</name>
</gene>
<dbReference type="InterPro" id="IPR024705">
    <property type="entry name" value="Ssp411"/>
</dbReference>
<evidence type="ECO:0000259" key="1">
    <source>
        <dbReference type="Pfam" id="PF03190"/>
    </source>
</evidence>
<dbReference type="CDD" id="cd02955">
    <property type="entry name" value="SSP411"/>
    <property type="match status" value="1"/>
</dbReference>
<protein>
    <submittedName>
        <fullName evidence="2">Thioredoxin domain-containing protein</fullName>
    </submittedName>
</protein>
<accession>A0A5B8UM69</accession>
<dbReference type="EMBL" id="CP042433">
    <property type="protein sequence ID" value="QEC57754.1"/>
    <property type="molecule type" value="Genomic_DNA"/>
</dbReference>
<dbReference type="PIRSF" id="PIRSF006402">
    <property type="entry name" value="UCP006402_thioredoxin"/>
    <property type="match status" value="1"/>
</dbReference>
<dbReference type="RefSeq" id="WP_146790406.1">
    <property type="nucleotide sequence ID" value="NZ_BAABIO010000003.1"/>
</dbReference>
<dbReference type="InterPro" id="IPR012341">
    <property type="entry name" value="6hp_glycosidase-like_sf"/>
</dbReference>
<dbReference type="SUPFAM" id="SSF52833">
    <property type="entry name" value="Thioredoxin-like"/>
    <property type="match status" value="1"/>
</dbReference>
<feature type="domain" description="Spermatogenesis-associated protein 20-like TRX" evidence="1">
    <location>
        <begin position="3"/>
        <end position="163"/>
    </location>
</feature>
<dbReference type="Proteomes" id="UP000321204">
    <property type="component" value="Chromosome"/>
</dbReference>
<evidence type="ECO:0000313" key="2">
    <source>
        <dbReference type="EMBL" id="QEC57754.1"/>
    </source>
</evidence>
<name>A0A5B8UM69_9BACT</name>
<organism evidence="2 3">
    <name type="scientific">Flavisolibacter ginsenosidimutans</name>
    <dbReference type="NCBI Taxonomy" id="661481"/>
    <lineage>
        <taxon>Bacteria</taxon>
        <taxon>Pseudomonadati</taxon>
        <taxon>Bacteroidota</taxon>
        <taxon>Chitinophagia</taxon>
        <taxon>Chitinophagales</taxon>
        <taxon>Chitinophagaceae</taxon>
        <taxon>Flavisolibacter</taxon>
    </lineage>
</organism>
<dbReference type="InterPro" id="IPR008928">
    <property type="entry name" value="6-hairpin_glycosidase_sf"/>
</dbReference>
<keyword evidence="3" id="KW-1185">Reference proteome</keyword>
<reference evidence="2 3" key="1">
    <citation type="journal article" date="2015" name="Int. J. Syst. Evol. Microbiol.">
        <title>Flavisolibacter ginsenosidimutans sp. nov., with ginsenoside-converting activity isolated from soil used for cultivating ginseng.</title>
        <authorList>
            <person name="Zhao Y."/>
            <person name="Liu Q."/>
            <person name="Kang M.S."/>
            <person name="Jin F."/>
            <person name="Yu H."/>
            <person name="Im W.T."/>
        </authorList>
    </citation>
    <scope>NUCLEOTIDE SEQUENCE [LARGE SCALE GENOMIC DNA]</scope>
    <source>
        <strain evidence="2 3">Gsoil 636</strain>
    </source>
</reference>
<dbReference type="InterPro" id="IPR004879">
    <property type="entry name" value="Ssp411-like_TRX"/>
</dbReference>
<dbReference type="AlphaFoldDB" id="A0A5B8UM69"/>
<dbReference type="KEGG" id="fgg:FSB75_18210"/>
<dbReference type="Gene3D" id="3.40.30.10">
    <property type="entry name" value="Glutaredoxin"/>
    <property type="match status" value="1"/>
</dbReference>
<dbReference type="PANTHER" id="PTHR42899:SF1">
    <property type="entry name" value="SPERMATOGENESIS-ASSOCIATED PROTEIN 20"/>
    <property type="match status" value="1"/>
</dbReference>
<dbReference type="GO" id="GO:0005975">
    <property type="term" value="P:carbohydrate metabolic process"/>
    <property type="evidence" value="ECO:0007669"/>
    <property type="project" value="InterPro"/>
</dbReference>
<evidence type="ECO:0000313" key="3">
    <source>
        <dbReference type="Proteomes" id="UP000321204"/>
    </source>
</evidence>
<sequence length="675" mass="76265">MANRLAKENSPYLLQHAHNPVDWYPWGEEAFDRAKAENKPVLVSIGYAACHWCHVMERESFEKEEVAAVMNENFVNIKVDREERPDVDHLYMDAVQAIAGNGGWPLNVFLTPEGKPFYGGTYFPPKRAYNRASWTEVLLAVSQSFRERRDEINQQAENLTNHLASSNSFGLSVSETTFNAKQIDEAFANIMKNADKEWGGFGRAPKFPQTFIINFLLAYGHLSQNHDALNQALLSLDKMMQGGIYDHVGGGFARYSTDTEWLVPHFEKMLYDNALLVSSYADAYALTKNEAYRQVIDETLAFVERELMHKEGGFYSALDADSEGEEGKFYVWDDEEVKTVLGNEAGIFCDYFDIKPGGNWEGKSVPWVKVPMVEFAKNYGLKVELLVQLISDGKQKLLQERSKRIRPLLDDKILLNWNALMNLAYSKAFAVTGNEHYLTVAEQNMRFLLSAFGDFNDLHHSWKDGQAKHPPFLDDYSFLIAALIELAQVSANFSYLDKAAQLTEVVLKKYAGADSPLFFYTAEDQRDILLRKKEVYDGATPSGNSVMAYNLYRLSILLDKPDWRQLAEKAVMAMTDVTTKYPTSFGMWLALLYESIKGTSEIAVVGVNFASLSLQIQKTFIPHKLLMAAPNADPYYPLLTGREVGGKTLIFLCKNYACLQPTITLNEALALLSTK</sequence>
<dbReference type="SUPFAM" id="SSF48208">
    <property type="entry name" value="Six-hairpin glycosidases"/>
    <property type="match status" value="1"/>
</dbReference>